<comment type="caution">
    <text evidence="1">The sequence shown here is derived from an EMBL/GenBank/DDBJ whole genome shotgun (WGS) entry which is preliminary data.</text>
</comment>
<gene>
    <name evidence="1" type="ORF">KPH14_012494</name>
</gene>
<accession>A0AAD9RIS9</accession>
<organism evidence="1 2">
    <name type="scientific">Odynerus spinipes</name>
    <dbReference type="NCBI Taxonomy" id="1348599"/>
    <lineage>
        <taxon>Eukaryota</taxon>
        <taxon>Metazoa</taxon>
        <taxon>Ecdysozoa</taxon>
        <taxon>Arthropoda</taxon>
        <taxon>Hexapoda</taxon>
        <taxon>Insecta</taxon>
        <taxon>Pterygota</taxon>
        <taxon>Neoptera</taxon>
        <taxon>Endopterygota</taxon>
        <taxon>Hymenoptera</taxon>
        <taxon>Apocrita</taxon>
        <taxon>Aculeata</taxon>
        <taxon>Vespoidea</taxon>
        <taxon>Vespidae</taxon>
        <taxon>Eumeninae</taxon>
        <taxon>Odynerus</taxon>
    </lineage>
</organism>
<name>A0AAD9RIS9_9HYME</name>
<protein>
    <submittedName>
        <fullName evidence="1">Uncharacterized protein</fullName>
    </submittedName>
</protein>
<dbReference type="Proteomes" id="UP001258017">
    <property type="component" value="Unassembled WGS sequence"/>
</dbReference>
<dbReference type="AlphaFoldDB" id="A0AAD9RIS9"/>
<keyword evidence="2" id="KW-1185">Reference proteome</keyword>
<reference evidence="1" key="2">
    <citation type="journal article" date="2023" name="Commun. Biol.">
        <title>Intrasexual cuticular hydrocarbon dimorphism in a wasp sheds light on hydrocarbon biosynthesis genes in Hymenoptera.</title>
        <authorList>
            <person name="Moris V.C."/>
            <person name="Podsiadlowski L."/>
            <person name="Martin S."/>
            <person name="Oeyen J.P."/>
            <person name="Donath A."/>
            <person name="Petersen M."/>
            <person name="Wilbrandt J."/>
            <person name="Misof B."/>
            <person name="Liedtke D."/>
            <person name="Thamm M."/>
            <person name="Scheiner R."/>
            <person name="Schmitt T."/>
            <person name="Niehuis O."/>
        </authorList>
    </citation>
    <scope>NUCLEOTIDE SEQUENCE</scope>
    <source>
        <strain evidence="1">GBR_01_08_01A</strain>
    </source>
</reference>
<evidence type="ECO:0000313" key="1">
    <source>
        <dbReference type="EMBL" id="KAK2580240.1"/>
    </source>
</evidence>
<proteinExistence type="predicted"/>
<sequence length="70" mass="7433">MCERLADLSALMPASAIKSIGAALTTPTAILPIANTPRPVTLDLALNLSTLDDFSSPLWPNASRKRRKAS</sequence>
<evidence type="ECO:0000313" key="2">
    <source>
        <dbReference type="Proteomes" id="UP001258017"/>
    </source>
</evidence>
<dbReference type="EMBL" id="JAIFRP010000062">
    <property type="protein sequence ID" value="KAK2580240.1"/>
    <property type="molecule type" value="Genomic_DNA"/>
</dbReference>
<reference evidence="1" key="1">
    <citation type="submission" date="2021-08" db="EMBL/GenBank/DDBJ databases">
        <authorList>
            <person name="Misof B."/>
            <person name="Oliver O."/>
            <person name="Podsiadlowski L."/>
            <person name="Donath A."/>
            <person name="Peters R."/>
            <person name="Mayer C."/>
            <person name="Rust J."/>
            <person name="Gunkel S."/>
            <person name="Lesny P."/>
            <person name="Martin S."/>
            <person name="Oeyen J.P."/>
            <person name="Petersen M."/>
            <person name="Panagiotis P."/>
            <person name="Wilbrandt J."/>
            <person name="Tanja T."/>
        </authorList>
    </citation>
    <scope>NUCLEOTIDE SEQUENCE</scope>
    <source>
        <strain evidence="1">GBR_01_08_01A</strain>
        <tissue evidence="1">Thorax + abdomen</tissue>
    </source>
</reference>